<sequence length="30" mass="3117">MDVVFIAAFGLCYALMLGLAVGCARLGGRQ</sequence>
<keyword evidence="3" id="KW-1185">Reference proteome</keyword>
<name>A0A840G542_RHOTE</name>
<keyword evidence="1" id="KW-0472">Membrane</keyword>
<protein>
    <recommendedName>
        <fullName evidence="4">Potassium ABC transporter ATPase</fullName>
    </recommendedName>
</protein>
<feature type="transmembrane region" description="Helical" evidence="1">
    <location>
        <begin position="6"/>
        <end position="27"/>
    </location>
</feature>
<dbReference type="AlphaFoldDB" id="A0A840G542"/>
<evidence type="ECO:0000313" key="2">
    <source>
        <dbReference type="EMBL" id="MBB4247493.1"/>
    </source>
</evidence>
<evidence type="ECO:0008006" key="4">
    <source>
        <dbReference type="Google" id="ProtNLM"/>
    </source>
</evidence>
<comment type="caution">
    <text evidence="2">The sequence shown here is derived from an EMBL/GenBank/DDBJ whole genome shotgun (WGS) entry which is preliminary data.</text>
</comment>
<keyword evidence="1" id="KW-1133">Transmembrane helix</keyword>
<evidence type="ECO:0000256" key="1">
    <source>
        <dbReference type="SAM" id="Phobius"/>
    </source>
</evidence>
<organism evidence="2 3">
    <name type="scientific">Rhodocyclus tenuis</name>
    <name type="common">Rhodospirillum tenue</name>
    <dbReference type="NCBI Taxonomy" id="1066"/>
    <lineage>
        <taxon>Bacteria</taxon>
        <taxon>Pseudomonadati</taxon>
        <taxon>Pseudomonadota</taxon>
        <taxon>Betaproteobacteria</taxon>
        <taxon>Rhodocyclales</taxon>
        <taxon>Rhodocyclaceae</taxon>
        <taxon>Rhodocyclus</taxon>
    </lineage>
</organism>
<dbReference type="Proteomes" id="UP000587070">
    <property type="component" value="Unassembled WGS sequence"/>
</dbReference>
<reference evidence="2 3" key="1">
    <citation type="submission" date="2020-08" db="EMBL/GenBank/DDBJ databases">
        <title>Genome sequencing of Purple Non-Sulfur Bacteria from various extreme environments.</title>
        <authorList>
            <person name="Mayer M."/>
        </authorList>
    </citation>
    <scope>NUCLEOTIDE SEQUENCE [LARGE SCALE GENOMIC DNA]</scope>
    <source>
        <strain evidence="2 3">2761</strain>
    </source>
</reference>
<accession>A0A840G542</accession>
<evidence type="ECO:0000313" key="3">
    <source>
        <dbReference type="Proteomes" id="UP000587070"/>
    </source>
</evidence>
<dbReference type="EMBL" id="JACIGE010000006">
    <property type="protein sequence ID" value="MBB4247493.1"/>
    <property type="molecule type" value="Genomic_DNA"/>
</dbReference>
<keyword evidence="1" id="KW-0812">Transmembrane</keyword>
<proteinExistence type="predicted"/>
<gene>
    <name evidence="2" type="ORF">GGD90_001867</name>
</gene>